<reference evidence="18 19" key="1">
    <citation type="submission" date="2019-05" db="EMBL/GenBank/DDBJ databases">
        <title>Georgenia *** sp. nov., and Georgenia *** sp. nov., isolated from the intestinal contents of plateau pika (Ochotona curzoniae) in the Qinghai-Tibet plateau of China.</title>
        <authorList>
            <person name="Tian Z."/>
        </authorList>
    </citation>
    <scope>NUCLEOTIDE SEQUENCE [LARGE SCALE GENOMIC DNA]</scope>
    <source>
        <strain evidence="18 19">Z443</strain>
    </source>
</reference>
<dbReference type="KEGG" id="gyu:FE374_17020"/>
<evidence type="ECO:0000313" key="19">
    <source>
        <dbReference type="Proteomes" id="UP000314616"/>
    </source>
</evidence>
<dbReference type="GO" id="GO:0008237">
    <property type="term" value="F:metallopeptidase activity"/>
    <property type="evidence" value="ECO:0007669"/>
    <property type="project" value="UniProtKB-KW"/>
</dbReference>
<dbReference type="GO" id="GO:0006508">
    <property type="term" value="P:proteolysis"/>
    <property type="evidence" value="ECO:0007669"/>
    <property type="project" value="UniProtKB-KW"/>
</dbReference>
<keyword evidence="9" id="KW-0378">Hydrolase</keyword>
<feature type="binding site" evidence="15">
    <location>
        <position position="288"/>
    </location>
    <ligand>
        <name>Zn(2+)</name>
        <dbReference type="ChEBI" id="CHEBI:29105"/>
        <note>catalytic</note>
    </ligand>
</feature>
<evidence type="ECO:0000256" key="4">
    <source>
        <dbReference type="ARBA" id="ARBA00012564"/>
    </source>
</evidence>
<dbReference type="GO" id="GO:0016285">
    <property type="term" value="F:alanyl aminopeptidase activity"/>
    <property type="evidence" value="ECO:0007669"/>
    <property type="project" value="UniProtKB-EC"/>
</dbReference>
<evidence type="ECO:0000256" key="2">
    <source>
        <dbReference type="ARBA" id="ARBA00004496"/>
    </source>
</evidence>
<evidence type="ECO:0000259" key="16">
    <source>
        <dbReference type="Pfam" id="PF01433"/>
    </source>
</evidence>
<keyword evidence="10 15" id="KW-0862">Zinc</keyword>
<dbReference type="EMBL" id="CP040915">
    <property type="protein sequence ID" value="QDC26084.1"/>
    <property type="molecule type" value="Genomic_DNA"/>
</dbReference>
<organism evidence="18 19">
    <name type="scientific">Georgenia yuyongxinii</name>
    <dbReference type="NCBI Taxonomy" id="2589797"/>
    <lineage>
        <taxon>Bacteria</taxon>
        <taxon>Bacillati</taxon>
        <taxon>Actinomycetota</taxon>
        <taxon>Actinomycetes</taxon>
        <taxon>Micrococcales</taxon>
        <taxon>Bogoriellaceae</taxon>
        <taxon>Georgenia</taxon>
    </lineage>
</organism>
<evidence type="ECO:0000256" key="14">
    <source>
        <dbReference type="PIRSR" id="PIRSR634015-1"/>
    </source>
</evidence>
<accession>A0A5B8C6L7</accession>
<dbReference type="Pfam" id="PF01433">
    <property type="entry name" value="Peptidase_M1"/>
    <property type="match status" value="1"/>
</dbReference>
<dbReference type="InterPro" id="IPR014782">
    <property type="entry name" value="Peptidase_M1_dom"/>
</dbReference>
<evidence type="ECO:0000256" key="3">
    <source>
        <dbReference type="ARBA" id="ARBA00010136"/>
    </source>
</evidence>
<evidence type="ECO:0000256" key="11">
    <source>
        <dbReference type="ARBA" id="ARBA00023049"/>
    </source>
</evidence>
<keyword evidence="6" id="KW-0963">Cytoplasm</keyword>
<dbReference type="CDD" id="cd09603">
    <property type="entry name" value="M1_APN_like"/>
    <property type="match status" value="1"/>
</dbReference>
<dbReference type="InterPro" id="IPR027268">
    <property type="entry name" value="Peptidase_M4/M1_CTD_sf"/>
</dbReference>
<dbReference type="PANTHER" id="PTHR45726:SF3">
    <property type="entry name" value="LEUKOTRIENE A-4 HYDROLASE"/>
    <property type="match status" value="1"/>
</dbReference>
<dbReference type="EC" id="3.4.11.2" evidence="4"/>
<evidence type="ECO:0000256" key="6">
    <source>
        <dbReference type="ARBA" id="ARBA00022490"/>
    </source>
</evidence>
<dbReference type="Gene3D" id="2.60.40.1730">
    <property type="entry name" value="tricorn interacting facor f3 domain"/>
    <property type="match status" value="1"/>
</dbReference>
<keyword evidence="11" id="KW-0482">Metalloprotease</keyword>
<proteinExistence type="inferred from homology"/>
<feature type="active site" description="Proton acceptor" evidence="14">
    <location>
        <position position="285"/>
    </location>
</feature>
<evidence type="ECO:0000256" key="5">
    <source>
        <dbReference type="ARBA" id="ARBA00015611"/>
    </source>
</evidence>
<dbReference type="Pfam" id="PF17900">
    <property type="entry name" value="Peptidase_M1_N"/>
    <property type="match status" value="1"/>
</dbReference>
<evidence type="ECO:0000256" key="7">
    <source>
        <dbReference type="ARBA" id="ARBA00022670"/>
    </source>
</evidence>
<dbReference type="InterPro" id="IPR042097">
    <property type="entry name" value="Aminopeptidase_N-like_N_sf"/>
</dbReference>
<dbReference type="Gene3D" id="1.10.390.10">
    <property type="entry name" value="Neutral Protease Domain 2"/>
    <property type="match status" value="1"/>
</dbReference>
<dbReference type="RefSeq" id="WP_139930465.1">
    <property type="nucleotide sequence ID" value="NZ_CP040915.1"/>
</dbReference>
<protein>
    <recommendedName>
        <fullName evidence="5">Aminopeptidase N</fullName>
        <ecNumber evidence="4">3.4.11.2</ecNumber>
    </recommendedName>
    <alternativeName>
        <fullName evidence="12">Alanine aminopeptidase</fullName>
    </alternativeName>
    <alternativeName>
        <fullName evidence="13">Lysyl aminopeptidase</fullName>
    </alternativeName>
</protein>
<comment type="similarity">
    <text evidence="3">Belongs to the peptidase M1 family.</text>
</comment>
<dbReference type="GO" id="GO:0005737">
    <property type="term" value="C:cytoplasm"/>
    <property type="evidence" value="ECO:0007669"/>
    <property type="project" value="UniProtKB-SubCell"/>
</dbReference>
<feature type="domain" description="Aminopeptidase N-like N-terminal" evidence="17">
    <location>
        <begin position="126"/>
        <end position="188"/>
    </location>
</feature>
<evidence type="ECO:0000259" key="17">
    <source>
        <dbReference type="Pfam" id="PF17900"/>
    </source>
</evidence>
<feature type="active site" description="Proton donor" evidence="14">
    <location>
        <position position="360"/>
    </location>
</feature>
<keyword evidence="8 15" id="KW-0479">Metal-binding</keyword>
<dbReference type="InterPro" id="IPR034015">
    <property type="entry name" value="M1_LTA4H"/>
</dbReference>
<comment type="subcellular location">
    <subcellularLocation>
        <location evidence="2">Cytoplasm</location>
    </subcellularLocation>
</comment>
<dbReference type="SUPFAM" id="SSF63737">
    <property type="entry name" value="Leukotriene A4 hydrolase N-terminal domain"/>
    <property type="match status" value="1"/>
</dbReference>
<dbReference type="PRINTS" id="PR00756">
    <property type="entry name" value="ALADIPTASE"/>
</dbReference>
<gene>
    <name evidence="18" type="ORF">FE374_17020</name>
</gene>
<evidence type="ECO:0000256" key="15">
    <source>
        <dbReference type="PIRSR" id="PIRSR634015-3"/>
    </source>
</evidence>
<feature type="binding site" evidence="15">
    <location>
        <position position="307"/>
    </location>
    <ligand>
        <name>Zn(2+)</name>
        <dbReference type="ChEBI" id="CHEBI:29105"/>
        <note>catalytic</note>
    </ligand>
</feature>
<dbReference type="InterPro" id="IPR045357">
    <property type="entry name" value="Aminopeptidase_N-like_N"/>
</dbReference>
<dbReference type="GO" id="GO:0008270">
    <property type="term" value="F:zinc ion binding"/>
    <property type="evidence" value="ECO:0007669"/>
    <property type="project" value="InterPro"/>
</dbReference>
<evidence type="ECO:0000313" key="18">
    <source>
        <dbReference type="EMBL" id="QDC26084.1"/>
    </source>
</evidence>
<keyword evidence="7" id="KW-0645">Protease</keyword>
<evidence type="ECO:0000256" key="9">
    <source>
        <dbReference type="ARBA" id="ARBA00022801"/>
    </source>
</evidence>
<dbReference type="AlphaFoldDB" id="A0A5B8C6L7"/>
<dbReference type="SUPFAM" id="SSF55486">
    <property type="entry name" value="Metalloproteases ('zincins'), catalytic domain"/>
    <property type="match status" value="1"/>
</dbReference>
<name>A0A5B8C6L7_9MICO</name>
<dbReference type="InterPro" id="IPR001930">
    <property type="entry name" value="Peptidase_M1"/>
</dbReference>
<comment type="cofactor">
    <cofactor evidence="15">
        <name>Zn(2+)</name>
        <dbReference type="ChEBI" id="CHEBI:29105"/>
    </cofactor>
    <text evidence="15">Binds 1 zinc ion per subunit.</text>
</comment>
<dbReference type="Proteomes" id="UP000314616">
    <property type="component" value="Chromosome"/>
</dbReference>
<evidence type="ECO:0000256" key="1">
    <source>
        <dbReference type="ARBA" id="ARBA00000098"/>
    </source>
</evidence>
<feature type="domain" description="Peptidase M1 membrane alanine aminopeptidase" evidence="16">
    <location>
        <begin position="237"/>
        <end position="406"/>
    </location>
</feature>
<dbReference type="OrthoDB" id="100605at2"/>
<evidence type="ECO:0000256" key="8">
    <source>
        <dbReference type="ARBA" id="ARBA00022723"/>
    </source>
</evidence>
<evidence type="ECO:0000256" key="12">
    <source>
        <dbReference type="ARBA" id="ARBA00029811"/>
    </source>
</evidence>
<comment type="catalytic activity">
    <reaction evidence="1">
        <text>Release of an N-terminal amino acid, Xaa-|-Yaa- from a peptide, amide or arylamide. Xaa is preferably Ala, but may be most amino acids including Pro (slow action). When a terminal hydrophobic residue is followed by a prolyl residue, the two may be released as an intact Xaa-Pro dipeptide.</text>
        <dbReference type="EC" id="3.4.11.2"/>
    </reaction>
</comment>
<evidence type="ECO:0000256" key="13">
    <source>
        <dbReference type="ARBA" id="ARBA00031533"/>
    </source>
</evidence>
<evidence type="ECO:0000256" key="10">
    <source>
        <dbReference type="ARBA" id="ARBA00022833"/>
    </source>
</evidence>
<sequence>MRADSYDPRGCPDIHVEHYDLDLIYKLAGNRLSATAVLRVTALTNLQQLELDLTGLTVKKVSVSGARLARYAHRSGRLQLRLAAEVPEGATFEVTVRYDGHPVPVPSPWGTVGWEELTDGALVASQPTGASSWFPCNDRPADRSTYRTSVTTDNGYYVLAHGTLVAHRARAATTTWVYEERHPTAAYLATVQIGRYVALPLGDSPVPQHALVPATLRRPASRLLARHGEMMRTLTEMFGPYPFTAYTLVFTEDELEIPVEAQGISVFGANHVVPTDGDERLVPHELAHQWFGNSVSVTTWQHIWLNEGFACYAEWLWSPHAGGRATDAMARHWHTVLARAPQDLVLSDPGPANIFDDRIYKRGALTLHALRLTVGDEVFFDLVRDWTARYRYRSVTTADFRALAHEHAELRGGEALAGAVGALLGAWLDQPRLPALPLR</sequence>
<feature type="binding site" evidence="15">
    <location>
        <position position="284"/>
    </location>
    <ligand>
        <name>Zn(2+)</name>
        <dbReference type="ChEBI" id="CHEBI:29105"/>
        <note>catalytic</note>
    </ligand>
</feature>
<dbReference type="PANTHER" id="PTHR45726">
    <property type="entry name" value="LEUKOTRIENE A-4 HYDROLASE"/>
    <property type="match status" value="1"/>
</dbReference>